<keyword evidence="5" id="KW-0518">Myosin</keyword>
<dbReference type="FunFam" id="2.30.30.360:FF:000001">
    <property type="entry name" value="Myosin heavy chain"/>
    <property type="match status" value="1"/>
</dbReference>
<dbReference type="GO" id="GO:0016459">
    <property type="term" value="C:myosin complex"/>
    <property type="evidence" value="ECO:0007669"/>
    <property type="project" value="UniProtKB-KW"/>
</dbReference>
<dbReference type="GO" id="GO:0005524">
    <property type="term" value="F:ATP binding"/>
    <property type="evidence" value="ECO:0007669"/>
    <property type="project" value="UniProtKB-KW"/>
</dbReference>
<sequence>MSGNFEQDEGFPFLGISREARAASASRPFDSKKNVWVPDPEDGFVAAEIQSVQGDQVTVTTAKGTSVRVKEQRKKWKY</sequence>
<dbReference type="WBParaSite" id="Hba_17908">
    <property type="protein sequence ID" value="Hba_17908"/>
    <property type="gene ID" value="Hba_17908"/>
</dbReference>
<evidence type="ECO:0000259" key="8">
    <source>
        <dbReference type="PROSITE" id="PS51844"/>
    </source>
</evidence>
<evidence type="ECO:0000256" key="5">
    <source>
        <dbReference type="ARBA" id="ARBA00023123"/>
    </source>
</evidence>
<evidence type="ECO:0000256" key="6">
    <source>
        <dbReference type="ARBA" id="ARBA00023175"/>
    </source>
</evidence>
<protein>
    <submittedName>
        <fullName evidence="10">Myosin N-terminal SH3-like domain-containing protein</fullName>
    </submittedName>
</protein>
<keyword evidence="6" id="KW-0505">Motor protein</keyword>
<comment type="similarity">
    <text evidence="1">Belongs to the TRAFAC class myosin-kinesin ATPase superfamily. Myosin family.</text>
</comment>
<reference evidence="10" key="1">
    <citation type="submission" date="2016-11" db="UniProtKB">
        <authorList>
            <consortium name="WormBaseParasite"/>
        </authorList>
    </citation>
    <scope>IDENTIFICATION</scope>
</reference>
<dbReference type="Pfam" id="PF02736">
    <property type="entry name" value="Myosin_N"/>
    <property type="match status" value="1"/>
</dbReference>
<dbReference type="SUPFAM" id="SSF50084">
    <property type="entry name" value="Myosin S1 fragment, N-terminal domain"/>
    <property type="match status" value="1"/>
</dbReference>
<dbReference type="PROSITE" id="PS51844">
    <property type="entry name" value="SH3_LIKE"/>
    <property type="match status" value="1"/>
</dbReference>
<dbReference type="InterPro" id="IPR008989">
    <property type="entry name" value="Myosin_S1_N"/>
</dbReference>
<name>A0A1I7XKR3_HETBA</name>
<keyword evidence="3" id="KW-0067">ATP-binding</keyword>
<evidence type="ECO:0000256" key="2">
    <source>
        <dbReference type="ARBA" id="ARBA00022741"/>
    </source>
</evidence>
<keyword evidence="7" id="KW-0009">Actin-binding</keyword>
<keyword evidence="4" id="KW-0175">Coiled coil</keyword>
<dbReference type="Gene3D" id="2.30.30.360">
    <property type="entry name" value="Myosin S1 fragment, N-terminal"/>
    <property type="match status" value="1"/>
</dbReference>
<evidence type="ECO:0000256" key="4">
    <source>
        <dbReference type="ARBA" id="ARBA00023054"/>
    </source>
</evidence>
<feature type="domain" description="Myosin N-terminal SH3-like" evidence="8">
    <location>
        <begin position="30"/>
        <end position="78"/>
    </location>
</feature>
<evidence type="ECO:0000313" key="9">
    <source>
        <dbReference type="Proteomes" id="UP000095283"/>
    </source>
</evidence>
<evidence type="ECO:0000313" key="10">
    <source>
        <dbReference type="WBParaSite" id="Hba_17908"/>
    </source>
</evidence>
<dbReference type="Proteomes" id="UP000095283">
    <property type="component" value="Unplaced"/>
</dbReference>
<keyword evidence="9" id="KW-1185">Reference proteome</keyword>
<dbReference type="GO" id="GO:0051015">
    <property type="term" value="F:actin filament binding"/>
    <property type="evidence" value="ECO:0007669"/>
    <property type="project" value="InterPro"/>
</dbReference>
<dbReference type="AlphaFoldDB" id="A0A1I7XKR3"/>
<keyword evidence="2" id="KW-0547">Nucleotide-binding</keyword>
<organism evidence="9 10">
    <name type="scientific">Heterorhabditis bacteriophora</name>
    <name type="common">Entomopathogenic nematode worm</name>
    <dbReference type="NCBI Taxonomy" id="37862"/>
    <lineage>
        <taxon>Eukaryota</taxon>
        <taxon>Metazoa</taxon>
        <taxon>Ecdysozoa</taxon>
        <taxon>Nematoda</taxon>
        <taxon>Chromadorea</taxon>
        <taxon>Rhabditida</taxon>
        <taxon>Rhabditina</taxon>
        <taxon>Rhabditomorpha</taxon>
        <taxon>Strongyloidea</taxon>
        <taxon>Heterorhabditidae</taxon>
        <taxon>Heterorhabditis</taxon>
    </lineage>
</organism>
<dbReference type="GO" id="GO:0003774">
    <property type="term" value="F:cytoskeletal motor activity"/>
    <property type="evidence" value="ECO:0007669"/>
    <property type="project" value="InterPro"/>
</dbReference>
<proteinExistence type="inferred from homology"/>
<evidence type="ECO:0000256" key="7">
    <source>
        <dbReference type="ARBA" id="ARBA00023203"/>
    </source>
</evidence>
<dbReference type="InterPro" id="IPR004009">
    <property type="entry name" value="SH3_Myosin"/>
</dbReference>
<evidence type="ECO:0000256" key="3">
    <source>
        <dbReference type="ARBA" id="ARBA00022840"/>
    </source>
</evidence>
<accession>A0A1I7XKR3</accession>
<evidence type="ECO:0000256" key="1">
    <source>
        <dbReference type="ARBA" id="ARBA00008314"/>
    </source>
</evidence>